<reference evidence="1" key="1">
    <citation type="submission" date="2015-08" db="EMBL/GenBank/DDBJ databases">
        <authorList>
            <person name="Babu N.S."/>
            <person name="Beckwith C.J."/>
            <person name="Beseler K.G."/>
            <person name="Brison A."/>
            <person name="Carone J.V."/>
            <person name="Caskin T.P."/>
            <person name="Diamond M."/>
            <person name="Durham M.E."/>
            <person name="Foxe J.M."/>
            <person name="Go M."/>
            <person name="Henderson B.A."/>
            <person name="Jones I.B."/>
            <person name="McGettigan J.A."/>
            <person name="Micheletti S.J."/>
            <person name="Nasrallah M.E."/>
            <person name="Ortiz D."/>
            <person name="Piller C.R."/>
            <person name="Privatt S.R."/>
            <person name="Schneider S.L."/>
            <person name="Sharp S."/>
            <person name="Smith T.C."/>
            <person name="Stanton J.D."/>
            <person name="Ullery H.E."/>
            <person name="Wilson R.J."/>
            <person name="Serrano M.G."/>
            <person name="Buck G."/>
            <person name="Lee V."/>
            <person name="Wang Y."/>
            <person name="Carvalho R."/>
            <person name="Voegtly L."/>
            <person name="Shi R."/>
            <person name="Duckworth R."/>
            <person name="Johnson A."/>
            <person name="Loviza R."/>
            <person name="Walstead R."/>
            <person name="Shah Z."/>
            <person name="Kiflezghi M."/>
            <person name="Wade K."/>
            <person name="Ball S.L."/>
            <person name="Bradley K.W."/>
            <person name="Asai D.J."/>
            <person name="Bowman C.A."/>
            <person name="Russell D.A."/>
            <person name="Pope W.H."/>
            <person name="Jacobs-Sera D."/>
            <person name="Hendrix R.W."/>
            <person name="Hatfull G.F."/>
        </authorList>
    </citation>
    <scope>NUCLEOTIDE SEQUENCE</scope>
</reference>
<organism evidence="1">
    <name type="scientific">metagenome</name>
    <dbReference type="NCBI Taxonomy" id="256318"/>
    <lineage>
        <taxon>unclassified sequences</taxon>
        <taxon>metagenomes</taxon>
    </lineage>
</organism>
<evidence type="ECO:0000313" key="1">
    <source>
        <dbReference type="EMBL" id="CUR57062.1"/>
    </source>
</evidence>
<name>A0A2P2C8A7_9ZZZZ</name>
<gene>
    <name evidence="1" type="ORF">NOCA1120353</name>
</gene>
<keyword evidence="1" id="KW-0808">Transferase</keyword>
<dbReference type="Gene3D" id="3.40.50.2000">
    <property type="entry name" value="Glycogen Phosphorylase B"/>
    <property type="match status" value="1"/>
</dbReference>
<protein>
    <submittedName>
        <fullName evidence="1">Putative Group 1 glycosyl transferase</fullName>
    </submittedName>
</protein>
<dbReference type="GO" id="GO:0016740">
    <property type="term" value="F:transferase activity"/>
    <property type="evidence" value="ECO:0007669"/>
    <property type="project" value="UniProtKB-KW"/>
</dbReference>
<dbReference type="SUPFAM" id="SSF53756">
    <property type="entry name" value="UDP-Glycosyltransferase/glycogen phosphorylase"/>
    <property type="match status" value="1"/>
</dbReference>
<proteinExistence type="predicted"/>
<dbReference type="Pfam" id="PF13692">
    <property type="entry name" value="Glyco_trans_1_4"/>
    <property type="match status" value="1"/>
</dbReference>
<accession>A0A2P2C8A7</accession>
<dbReference type="AlphaFoldDB" id="A0A2P2C8A7"/>
<dbReference type="EMBL" id="CZKB01000004">
    <property type="protein sequence ID" value="CUR57062.1"/>
    <property type="molecule type" value="Genomic_DNA"/>
</dbReference>
<sequence length="536" mass="57343">MRTPEPISSRTSEVARLDHNWQVFDALVRRAERLVRRGRDERAAVAAMTAATFAWCNPSGVFASGALEDVLAELGARLPEPARPVVARVPGARPRVLHVVTQTYGTGGHTQMLANWLRLDTARDHHVCLTGQGDRDVPEKLTDVLGSAAALVRLDARHRRLVDRAAELRDLARAHDHVVLHVHPNDVVASIALAPRTEGRPEVLLVNHADHVFWVGGAAADRIVNLRQSGARLNVERRGVPEARNAFVVRPLQLREREHPRREARAALGIAEDAVVVASAADTYKYAAAGGETLLDILLPAIREVPGAELHVAGPAPDGAWSVLAEEGLGRAWGLLPDVHTFLEAADVYVDSYPFSSLTSMLEAASMGTPVLTLRAGGDELGVLGADTPELDDDLLVARSGEELAAEVTRLLRDSPARDELGAATGAAVHRSHGDGAWVEAVGKVLDAPPASGPASAPGRAVRRTGELDRRLLLMMANGVGQGLAGTLDTMSAQLSWPRRVETAARLARTGTARPALLLPAGAARRVRRALARARR</sequence>